<dbReference type="NCBIfam" id="TIGR02464">
    <property type="entry name" value="ribofla_fusion"/>
    <property type="match status" value="1"/>
</dbReference>
<gene>
    <name evidence="2" type="ORF">Terrestrivirus1_132</name>
</gene>
<proteinExistence type="predicted"/>
<name>A0A3G4ZK95_9VIRU</name>
<feature type="domain" description="NADAR" evidence="1">
    <location>
        <begin position="73"/>
        <end position="207"/>
    </location>
</feature>
<accession>A0A3G4ZK95</accession>
<dbReference type="SUPFAM" id="SSF143990">
    <property type="entry name" value="YbiA-like"/>
    <property type="match status" value="1"/>
</dbReference>
<sequence length="233" mass="27090">MDYQETDNNWIEPFDNRIETDVLKPANLKEMVRGIKYFILFYDGFQCTDFMVFAYDSEVEEWFPYTNDMFFTNSFCNYHPSPIKMEVLGKEFCFPTAEHAFHANKCVNVEDVDKFVDPNLTADDAKKVGRQITLREDWEEVKRNVMRSVLLKKYEQNSDLLEILLKTGSAYLVEHLPEKGDAFWGDDHDGSGQNVLGQLLMEVREELGTELVPFRGENELVKELYASGSAIYL</sequence>
<dbReference type="EMBL" id="MK071979">
    <property type="protein sequence ID" value="AYV75258.1"/>
    <property type="molecule type" value="Genomic_DNA"/>
</dbReference>
<protein>
    <submittedName>
        <fullName evidence="2">Swarming motility protein</fullName>
    </submittedName>
</protein>
<dbReference type="Pfam" id="PF08719">
    <property type="entry name" value="NADAR"/>
    <property type="match status" value="1"/>
</dbReference>
<dbReference type="CDD" id="cd15457">
    <property type="entry name" value="NADAR"/>
    <property type="match status" value="1"/>
</dbReference>
<reference evidence="2" key="1">
    <citation type="submission" date="2018-10" db="EMBL/GenBank/DDBJ databases">
        <title>Hidden diversity of soil giant viruses.</title>
        <authorList>
            <person name="Schulz F."/>
            <person name="Alteio L."/>
            <person name="Goudeau D."/>
            <person name="Ryan E.M."/>
            <person name="Malmstrom R.R."/>
            <person name="Blanchard J."/>
            <person name="Woyke T."/>
        </authorList>
    </citation>
    <scope>NUCLEOTIDE SEQUENCE</scope>
    <source>
        <strain evidence="2">TEV1</strain>
    </source>
</reference>
<dbReference type="InterPro" id="IPR012816">
    <property type="entry name" value="NADAR"/>
</dbReference>
<dbReference type="InterPro" id="IPR037238">
    <property type="entry name" value="YbiA-like_sf"/>
</dbReference>
<organism evidence="2">
    <name type="scientific">Terrestrivirus sp</name>
    <dbReference type="NCBI Taxonomy" id="2487775"/>
    <lineage>
        <taxon>Viruses</taxon>
        <taxon>Varidnaviria</taxon>
        <taxon>Bamfordvirae</taxon>
        <taxon>Nucleocytoviricota</taxon>
        <taxon>Megaviricetes</taxon>
        <taxon>Imitervirales</taxon>
        <taxon>Mimiviridae</taxon>
        <taxon>Klosneuvirinae</taxon>
    </lineage>
</organism>
<dbReference type="Gene3D" id="1.10.357.40">
    <property type="entry name" value="YbiA-like"/>
    <property type="match status" value="1"/>
</dbReference>
<evidence type="ECO:0000313" key="2">
    <source>
        <dbReference type="EMBL" id="AYV75258.1"/>
    </source>
</evidence>
<evidence type="ECO:0000259" key="1">
    <source>
        <dbReference type="Pfam" id="PF08719"/>
    </source>
</evidence>